<dbReference type="EMBL" id="ML208395">
    <property type="protein sequence ID" value="TFK66727.1"/>
    <property type="molecule type" value="Genomic_DNA"/>
</dbReference>
<proteinExistence type="predicted"/>
<name>A0ACD3AP80_9AGAR</name>
<accession>A0ACD3AP80</accession>
<gene>
    <name evidence="1" type="ORF">BDN72DRAFT_859650</name>
</gene>
<dbReference type="Proteomes" id="UP000308600">
    <property type="component" value="Unassembled WGS sequence"/>
</dbReference>
<keyword evidence="2" id="KW-1185">Reference proteome</keyword>
<organism evidence="1 2">
    <name type="scientific">Pluteus cervinus</name>
    <dbReference type="NCBI Taxonomy" id="181527"/>
    <lineage>
        <taxon>Eukaryota</taxon>
        <taxon>Fungi</taxon>
        <taxon>Dikarya</taxon>
        <taxon>Basidiomycota</taxon>
        <taxon>Agaricomycotina</taxon>
        <taxon>Agaricomycetes</taxon>
        <taxon>Agaricomycetidae</taxon>
        <taxon>Agaricales</taxon>
        <taxon>Pluteineae</taxon>
        <taxon>Pluteaceae</taxon>
        <taxon>Pluteus</taxon>
    </lineage>
</organism>
<evidence type="ECO:0000313" key="2">
    <source>
        <dbReference type="Proteomes" id="UP000308600"/>
    </source>
</evidence>
<protein>
    <submittedName>
        <fullName evidence="1">Uncharacterized protein</fullName>
    </submittedName>
</protein>
<reference evidence="1 2" key="1">
    <citation type="journal article" date="2019" name="Nat. Ecol. Evol.">
        <title>Megaphylogeny resolves global patterns of mushroom evolution.</title>
        <authorList>
            <person name="Varga T."/>
            <person name="Krizsan K."/>
            <person name="Foldi C."/>
            <person name="Dima B."/>
            <person name="Sanchez-Garcia M."/>
            <person name="Sanchez-Ramirez S."/>
            <person name="Szollosi G.J."/>
            <person name="Szarkandi J.G."/>
            <person name="Papp V."/>
            <person name="Albert L."/>
            <person name="Andreopoulos W."/>
            <person name="Angelini C."/>
            <person name="Antonin V."/>
            <person name="Barry K.W."/>
            <person name="Bougher N.L."/>
            <person name="Buchanan P."/>
            <person name="Buyck B."/>
            <person name="Bense V."/>
            <person name="Catcheside P."/>
            <person name="Chovatia M."/>
            <person name="Cooper J."/>
            <person name="Damon W."/>
            <person name="Desjardin D."/>
            <person name="Finy P."/>
            <person name="Geml J."/>
            <person name="Haridas S."/>
            <person name="Hughes K."/>
            <person name="Justo A."/>
            <person name="Karasinski D."/>
            <person name="Kautmanova I."/>
            <person name="Kiss B."/>
            <person name="Kocsube S."/>
            <person name="Kotiranta H."/>
            <person name="LaButti K.M."/>
            <person name="Lechner B.E."/>
            <person name="Liimatainen K."/>
            <person name="Lipzen A."/>
            <person name="Lukacs Z."/>
            <person name="Mihaltcheva S."/>
            <person name="Morgado L.N."/>
            <person name="Niskanen T."/>
            <person name="Noordeloos M.E."/>
            <person name="Ohm R.A."/>
            <person name="Ortiz-Santana B."/>
            <person name="Ovrebo C."/>
            <person name="Racz N."/>
            <person name="Riley R."/>
            <person name="Savchenko A."/>
            <person name="Shiryaev A."/>
            <person name="Soop K."/>
            <person name="Spirin V."/>
            <person name="Szebenyi C."/>
            <person name="Tomsovsky M."/>
            <person name="Tulloss R.E."/>
            <person name="Uehling J."/>
            <person name="Grigoriev I.V."/>
            <person name="Vagvolgyi C."/>
            <person name="Papp T."/>
            <person name="Martin F.M."/>
            <person name="Miettinen O."/>
            <person name="Hibbett D.S."/>
            <person name="Nagy L.G."/>
        </authorList>
    </citation>
    <scope>NUCLEOTIDE SEQUENCE [LARGE SCALE GENOMIC DNA]</scope>
    <source>
        <strain evidence="1 2">NL-1719</strain>
    </source>
</reference>
<sequence>MSFATSFTTNCDVKEEDWIALSDRAPQLQEISVSNSAVQSFLSALGGGNIDFLDLSGERRGLASCLGGMEAEMVTGSLEDNSETTTLGRGESRQLFKSLKSINLYDRSLVGIREDVIMALNARWINGLPIESIRFSRHAKVDDDFLVDLMGLVYVVEYDERGWVTHSAAVYNPNPFNISFN</sequence>
<evidence type="ECO:0000313" key="1">
    <source>
        <dbReference type="EMBL" id="TFK66727.1"/>
    </source>
</evidence>